<evidence type="ECO:0000313" key="2">
    <source>
        <dbReference type="Proteomes" id="UP001163603"/>
    </source>
</evidence>
<sequence length="27" mass="2965">MESTVDRLSDTVATMKTTLKLAGPQRD</sequence>
<gene>
    <name evidence="1" type="ORF">Pint_14123</name>
</gene>
<keyword evidence="2" id="KW-1185">Reference proteome</keyword>
<proteinExistence type="predicted"/>
<name>A0ACC0YBB3_9ROSI</name>
<protein>
    <submittedName>
        <fullName evidence="1">Uncharacterized protein</fullName>
    </submittedName>
</protein>
<dbReference type="EMBL" id="CM047743">
    <property type="protein sequence ID" value="KAJ0031628.1"/>
    <property type="molecule type" value="Genomic_DNA"/>
</dbReference>
<reference evidence="2" key="1">
    <citation type="journal article" date="2023" name="G3 (Bethesda)">
        <title>Genome assembly and association tests identify interacting loci associated with vigor, precocity, and sex in interspecific pistachio rootstocks.</title>
        <authorList>
            <person name="Palmer W."/>
            <person name="Jacygrad E."/>
            <person name="Sagayaradj S."/>
            <person name="Cavanaugh K."/>
            <person name="Han R."/>
            <person name="Bertier L."/>
            <person name="Beede B."/>
            <person name="Kafkas S."/>
            <person name="Golino D."/>
            <person name="Preece J."/>
            <person name="Michelmore R."/>
        </authorList>
    </citation>
    <scope>NUCLEOTIDE SEQUENCE [LARGE SCALE GENOMIC DNA]</scope>
</reference>
<organism evidence="1 2">
    <name type="scientific">Pistacia integerrima</name>
    <dbReference type="NCBI Taxonomy" id="434235"/>
    <lineage>
        <taxon>Eukaryota</taxon>
        <taxon>Viridiplantae</taxon>
        <taxon>Streptophyta</taxon>
        <taxon>Embryophyta</taxon>
        <taxon>Tracheophyta</taxon>
        <taxon>Spermatophyta</taxon>
        <taxon>Magnoliopsida</taxon>
        <taxon>eudicotyledons</taxon>
        <taxon>Gunneridae</taxon>
        <taxon>Pentapetalae</taxon>
        <taxon>rosids</taxon>
        <taxon>malvids</taxon>
        <taxon>Sapindales</taxon>
        <taxon>Anacardiaceae</taxon>
        <taxon>Pistacia</taxon>
    </lineage>
</organism>
<comment type="caution">
    <text evidence="1">The sequence shown here is derived from an EMBL/GenBank/DDBJ whole genome shotgun (WGS) entry which is preliminary data.</text>
</comment>
<dbReference type="Proteomes" id="UP001163603">
    <property type="component" value="Chromosome 8"/>
</dbReference>
<evidence type="ECO:0000313" key="1">
    <source>
        <dbReference type="EMBL" id="KAJ0031628.1"/>
    </source>
</evidence>
<accession>A0ACC0YBB3</accession>